<keyword evidence="2" id="KW-0813">Transport</keyword>
<dbReference type="GO" id="GO:0005802">
    <property type="term" value="C:trans-Golgi network"/>
    <property type="evidence" value="ECO:0007669"/>
    <property type="project" value="TreeGrafter"/>
</dbReference>
<evidence type="ECO:0000313" key="17">
    <source>
        <dbReference type="Ensembl" id="ENSCMMP00000002617.1"/>
    </source>
</evidence>
<evidence type="ECO:0000256" key="10">
    <source>
        <dbReference type="ARBA" id="ARBA00023180"/>
    </source>
</evidence>
<evidence type="ECO:0000256" key="1">
    <source>
        <dbReference type="ARBA" id="ARBA00004363"/>
    </source>
</evidence>
<evidence type="ECO:0000256" key="4">
    <source>
        <dbReference type="ARBA" id="ARBA00022692"/>
    </source>
</evidence>
<keyword evidence="4" id="KW-0812">Transmembrane</keyword>
<name>A0A8C3BD05_CAIMO</name>
<dbReference type="PRINTS" id="PR00715">
    <property type="entry name" value="MAN6PRECEPTR"/>
</dbReference>
<keyword evidence="5 15" id="KW-0732">Signal</keyword>
<dbReference type="PANTHER" id="PTHR15071:SF29">
    <property type="entry name" value="CATION-DEPENDENT MANNOSE-6-PHOSPHATE RECEPTOR"/>
    <property type="match status" value="1"/>
</dbReference>
<dbReference type="Proteomes" id="UP000694556">
    <property type="component" value="Chromosome 1"/>
</dbReference>
<reference evidence="17" key="1">
    <citation type="submission" date="2018-09" db="EMBL/GenBank/DDBJ databases">
        <title>Common duck and Muscovy duck high density SNP chip.</title>
        <authorList>
            <person name="Vignal A."/>
            <person name="Thebault N."/>
            <person name="Warren W.C."/>
        </authorList>
    </citation>
    <scope>NUCLEOTIDE SEQUENCE [LARGE SCALE GENOMIC DNA]</scope>
</reference>
<evidence type="ECO:0000259" key="16">
    <source>
        <dbReference type="PROSITE" id="PS51914"/>
    </source>
</evidence>
<reference evidence="17" key="2">
    <citation type="submission" date="2025-08" db="UniProtKB">
        <authorList>
            <consortium name="Ensembl"/>
        </authorList>
    </citation>
    <scope>IDENTIFICATION</scope>
</reference>
<proteinExistence type="predicted"/>
<feature type="signal peptide" evidence="15">
    <location>
        <begin position="1"/>
        <end position="36"/>
    </location>
</feature>
<keyword evidence="3" id="KW-0597">Phosphoprotein</keyword>
<reference evidence="17" key="3">
    <citation type="submission" date="2025-09" db="UniProtKB">
        <authorList>
            <consortium name="Ensembl"/>
        </authorList>
    </citation>
    <scope>IDENTIFICATION</scope>
</reference>
<keyword evidence="9" id="KW-0675">Receptor</keyword>
<evidence type="ECO:0000256" key="12">
    <source>
        <dbReference type="ARBA" id="ARBA00046288"/>
    </source>
</evidence>
<dbReference type="InterPro" id="IPR009011">
    <property type="entry name" value="Man6P_isomerase_rcpt-bd_dom_sf"/>
</dbReference>
<keyword evidence="7" id="KW-0472">Membrane</keyword>
<evidence type="ECO:0000256" key="15">
    <source>
        <dbReference type="SAM" id="SignalP"/>
    </source>
</evidence>
<organism evidence="17 18">
    <name type="scientific">Cairina moschata</name>
    <name type="common">Muscovy duck</name>
    <dbReference type="NCBI Taxonomy" id="8855"/>
    <lineage>
        <taxon>Eukaryota</taxon>
        <taxon>Metazoa</taxon>
        <taxon>Chordata</taxon>
        <taxon>Craniata</taxon>
        <taxon>Vertebrata</taxon>
        <taxon>Euteleostomi</taxon>
        <taxon>Archelosauria</taxon>
        <taxon>Archosauria</taxon>
        <taxon>Dinosauria</taxon>
        <taxon>Saurischia</taxon>
        <taxon>Theropoda</taxon>
        <taxon>Coelurosauria</taxon>
        <taxon>Aves</taxon>
        <taxon>Neognathae</taxon>
        <taxon>Galloanserae</taxon>
        <taxon>Anseriformes</taxon>
        <taxon>Anatidae</taxon>
        <taxon>Anatinae</taxon>
        <taxon>Cairina</taxon>
    </lineage>
</organism>
<dbReference type="GO" id="GO:0005765">
    <property type="term" value="C:lysosomal membrane"/>
    <property type="evidence" value="ECO:0007669"/>
    <property type="project" value="UniProtKB-SubCell"/>
</dbReference>
<accession>A0A8C3BD05</accession>
<evidence type="ECO:0000256" key="5">
    <source>
        <dbReference type="ARBA" id="ARBA00022729"/>
    </source>
</evidence>
<dbReference type="GO" id="GO:0005768">
    <property type="term" value="C:endosome"/>
    <property type="evidence" value="ECO:0007669"/>
    <property type="project" value="InterPro"/>
</dbReference>
<keyword evidence="10" id="KW-0325">Glycoprotein</keyword>
<dbReference type="PROSITE" id="PS51914">
    <property type="entry name" value="MRH"/>
    <property type="match status" value="1"/>
</dbReference>
<evidence type="ECO:0000256" key="8">
    <source>
        <dbReference type="ARBA" id="ARBA00023157"/>
    </source>
</evidence>
<evidence type="ECO:0000256" key="9">
    <source>
        <dbReference type="ARBA" id="ARBA00023170"/>
    </source>
</evidence>
<dbReference type="FunFam" id="2.70.130.10:FF:000008">
    <property type="entry name" value="Cation-dependent mannose-6-phosphate receptor"/>
    <property type="match status" value="1"/>
</dbReference>
<dbReference type="Ensembl" id="ENSCMMT00000002936.1">
    <property type="protein sequence ID" value="ENSCMMP00000002617.1"/>
    <property type="gene ID" value="ENSCMMG00000001704.1"/>
</dbReference>
<dbReference type="PANTHER" id="PTHR15071">
    <property type="entry name" value="MANNOSE-6-PHOSPHATE RECEPTOR FAMILY MEMBER"/>
    <property type="match status" value="1"/>
</dbReference>
<comment type="function">
    <text evidence="13">Transport of phosphorylated lysosomal enzymes from the Golgi complex and the cell surface to lysosomes. Lysosomal enzymes bearing phosphomannosyl residues bind specifically to mannose-6-phosphate receptors in the Golgi apparatus and the resulting receptor-ligand complex is transported to an acidic prelyosomal compartment where the low pH mediates the dissociation of the complex.</text>
</comment>
<feature type="domain" description="MRH" evidence="16">
    <location>
        <begin position="42"/>
        <end position="195"/>
    </location>
</feature>
<dbReference type="GO" id="GO:0019904">
    <property type="term" value="F:protein domain specific binding"/>
    <property type="evidence" value="ECO:0007669"/>
    <property type="project" value="InterPro"/>
</dbReference>
<protein>
    <recommendedName>
        <fullName evidence="14">Cation-dependent mannose-6-phosphate receptor</fullName>
    </recommendedName>
</protein>
<keyword evidence="11" id="KW-0458">Lysosome</keyword>
<evidence type="ECO:0000256" key="14">
    <source>
        <dbReference type="ARBA" id="ARBA00069343"/>
    </source>
</evidence>
<dbReference type="InterPro" id="IPR000296">
    <property type="entry name" value="Man-6-P_rcpt_cation_dep"/>
</dbReference>
<sequence>MVNPLCSLWCVPRMSSPCHTSAVLVVFMALAVGVGAEPSKEQSCDVVGDESSESQMEKALLKKLEPLSQMRFNATVEISETENYTYQFRVCRQVNDSSHDFAGLIQRDRKTGKTTVVGRINETQVFNGSDWIMLIYKGGDSYGTHCSGEKRRAVIMISCKRGVMASSFSIVSEEREKEQDCFYLFEMDSSVACPAEDSHLSVGSILLITTAATLSVDPSPETHRLRTVVWAMTSWVRSPRNGMTTCYPCDGLSTPNSPPQRLVNRMLPRQFFSHFWFSFYDLLLLPLMCWKKTTAHSFAFAEVSQNFWIWSLKTVGAE</sequence>
<dbReference type="InterPro" id="IPR044865">
    <property type="entry name" value="MRH_dom"/>
</dbReference>
<keyword evidence="6" id="KW-1133">Transmembrane helix</keyword>
<evidence type="ECO:0000256" key="13">
    <source>
        <dbReference type="ARBA" id="ARBA00059814"/>
    </source>
</evidence>
<comment type="subcellular location">
    <subcellularLocation>
        <location evidence="12">Endomembrane system</location>
        <topology evidence="12">Single-pass type I membrane protein</topology>
    </subcellularLocation>
    <subcellularLocation>
        <location evidence="1">Lysosome membrane</location>
        <topology evidence="1">Single-pass membrane protein</topology>
    </subcellularLocation>
</comment>
<evidence type="ECO:0000313" key="18">
    <source>
        <dbReference type="Proteomes" id="UP000694556"/>
    </source>
</evidence>
<keyword evidence="8" id="KW-1015">Disulfide bond</keyword>
<evidence type="ECO:0000256" key="11">
    <source>
        <dbReference type="ARBA" id="ARBA00023228"/>
    </source>
</evidence>
<dbReference type="Gene3D" id="2.70.130.10">
    <property type="entry name" value="Mannose-6-phosphate receptor binding domain"/>
    <property type="match status" value="1"/>
</dbReference>
<evidence type="ECO:0000256" key="6">
    <source>
        <dbReference type="ARBA" id="ARBA00022989"/>
    </source>
</evidence>
<keyword evidence="18" id="KW-1185">Reference proteome</keyword>
<dbReference type="AlphaFoldDB" id="A0A8C3BD05"/>
<dbReference type="InterPro" id="IPR028927">
    <property type="entry name" value="Man-6-P_rcpt"/>
</dbReference>
<evidence type="ECO:0000256" key="3">
    <source>
        <dbReference type="ARBA" id="ARBA00022553"/>
    </source>
</evidence>
<dbReference type="Pfam" id="PF02157">
    <property type="entry name" value="Man-6-P_recep"/>
    <property type="match status" value="1"/>
</dbReference>
<evidence type="ECO:0000256" key="7">
    <source>
        <dbReference type="ARBA" id="ARBA00023136"/>
    </source>
</evidence>
<feature type="chain" id="PRO_5034893831" description="Cation-dependent mannose-6-phosphate receptor" evidence="15">
    <location>
        <begin position="37"/>
        <end position="318"/>
    </location>
</feature>
<dbReference type="SUPFAM" id="SSF50911">
    <property type="entry name" value="Mannose 6-phosphate receptor domain"/>
    <property type="match status" value="1"/>
</dbReference>
<evidence type="ECO:0000256" key="2">
    <source>
        <dbReference type="ARBA" id="ARBA00022448"/>
    </source>
</evidence>
<dbReference type="GO" id="GO:0006622">
    <property type="term" value="P:protein targeting to lysosome"/>
    <property type="evidence" value="ECO:0007669"/>
    <property type="project" value="InterPro"/>
</dbReference>